<keyword evidence="6" id="KW-1185">Reference proteome</keyword>
<dbReference type="SUPFAM" id="SSF56935">
    <property type="entry name" value="Porins"/>
    <property type="match status" value="1"/>
</dbReference>
<comment type="similarity">
    <text evidence="1">Belongs to the outer membrane porin (Opr) (TC 1.B.25) family.</text>
</comment>
<reference evidence="5 6" key="1">
    <citation type="submission" date="2019-09" db="EMBL/GenBank/DDBJ databases">
        <title>Complete genome sequencing of four Arcobacter species reveals a diverse suite of mobile elements.</title>
        <authorList>
            <person name="Miller W.G."/>
            <person name="Yee E."/>
            <person name="Bono J.L."/>
        </authorList>
    </citation>
    <scope>NUCLEOTIDE SEQUENCE [LARGE SCALE GENOMIC DNA]</scope>
    <source>
        <strain evidence="5 6">LMG 26638</strain>
    </source>
</reference>
<dbReference type="Pfam" id="PF13609">
    <property type="entry name" value="Porin_4"/>
    <property type="match status" value="1"/>
</dbReference>
<dbReference type="GO" id="GO:0016020">
    <property type="term" value="C:membrane"/>
    <property type="evidence" value="ECO:0007669"/>
    <property type="project" value="InterPro"/>
</dbReference>
<dbReference type="PANTHER" id="PTHR34596">
    <property type="entry name" value="CHITOPORIN"/>
    <property type="match status" value="1"/>
</dbReference>
<evidence type="ECO:0000256" key="2">
    <source>
        <dbReference type="ARBA" id="ARBA00022448"/>
    </source>
</evidence>
<dbReference type="EMBL" id="CP035928">
    <property type="protein sequence ID" value="QEP33454.1"/>
    <property type="molecule type" value="Genomic_DNA"/>
</dbReference>
<reference evidence="5 6" key="3">
    <citation type="submission" date="2019-09" db="EMBL/GenBank/DDBJ databases">
        <title>Taxonomic note: a critical rebuttal of the proposed division of the genus Arcobacter into six genera, emended descriptions of Arcobacter anaerophilus and the genus Arcobacter, and an assessment of genus-level boundaries for Epsilonproteobacteria using in silico genomic comparator tools.</title>
        <authorList>
            <person name="On S.L.W."/>
            <person name="Miller W.G."/>
            <person name="Biggs P."/>
            <person name="Cornelius A."/>
            <person name="Vandamme P."/>
        </authorList>
    </citation>
    <scope>NUCLEOTIDE SEQUENCE [LARGE SCALE GENOMIC DNA]</scope>
    <source>
        <strain evidence="5 6">LMG 26638</strain>
    </source>
</reference>
<proteinExistence type="inferred from homology"/>
<name>A0A5C2H9A4_9BACT</name>
<dbReference type="InterPro" id="IPR005318">
    <property type="entry name" value="OM_porin_bac"/>
</dbReference>
<evidence type="ECO:0000256" key="3">
    <source>
        <dbReference type="ARBA" id="ARBA00022729"/>
    </source>
</evidence>
<dbReference type="InterPro" id="IPR033900">
    <property type="entry name" value="Gram_neg_porin_domain"/>
</dbReference>
<keyword evidence="3" id="KW-0732">Signal</keyword>
<dbReference type="PANTHER" id="PTHR34596:SF2">
    <property type="entry name" value="CHITOPORIN"/>
    <property type="match status" value="1"/>
</dbReference>
<dbReference type="AlphaFoldDB" id="A0A5C2H9A4"/>
<gene>
    <name evidence="5" type="ORF">APAC_0292</name>
</gene>
<evidence type="ECO:0000256" key="1">
    <source>
        <dbReference type="ARBA" id="ARBA00009075"/>
    </source>
</evidence>
<dbReference type="Gene3D" id="2.40.160.10">
    <property type="entry name" value="Porin"/>
    <property type="match status" value="1"/>
</dbReference>
<evidence type="ECO:0000313" key="5">
    <source>
        <dbReference type="EMBL" id="QEP33454.1"/>
    </source>
</evidence>
<dbReference type="Proteomes" id="UP000322726">
    <property type="component" value="Chromosome"/>
</dbReference>
<dbReference type="KEGG" id="apai:APAC_0292"/>
<feature type="domain" description="Porin" evidence="4">
    <location>
        <begin position="12"/>
        <end position="364"/>
    </location>
</feature>
<dbReference type="OrthoDB" id="9125at2"/>
<dbReference type="GO" id="GO:0015288">
    <property type="term" value="F:porin activity"/>
    <property type="evidence" value="ECO:0007669"/>
    <property type="project" value="InterPro"/>
</dbReference>
<evidence type="ECO:0000313" key="6">
    <source>
        <dbReference type="Proteomes" id="UP000322726"/>
    </source>
</evidence>
<protein>
    <submittedName>
        <fullName evidence="5">Outer membrane porin, OprD family</fullName>
    </submittedName>
</protein>
<reference evidence="6" key="2">
    <citation type="submission" date="2019-09" db="EMBL/GenBank/DDBJ databases">
        <title>Complete genome sequencing of four Arcobacter species reveals a diverse suite of mobile elements.</title>
        <authorList>
            <person name="On S.L.W."/>
            <person name="Miller W.G."/>
            <person name="Biggs P."/>
            <person name="Cornelius A."/>
            <person name="Vandamme P."/>
        </authorList>
    </citation>
    <scope>NUCLEOTIDE SEQUENCE [LARGE SCALE GENOMIC DNA]</scope>
    <source>
        <strain evidence="6">LMG 26638</strain>
    </source>
</reference>
<dbReference type="RefSeq" id="WP_130232422.1">
    <property type="nucleotide sequence ID" value="NZ_BMEF01000001.1"/>
</dbReference>
<accession>A0A5C2H9A4</accession>
<evidence type="ECO:0000259" key="4">
    <source>
        <dbReference type="Pfam" id="PF13609"/>
    </source>
</evidence>
<sequence>MKKIAKLSLVASLAVAGLTTTASAESLAQAFADSKVKGEIRAQYFAEDYEAAAGKKDSNISVFGGSLGIKTGSFYGLTAGATFYTSHVINKDDESNITIKDEDASGSVLGEAYLAYTMDNSSIKVGRQHLKTPLLGNSSSRLIKDSFEAITFVNTDLPQTTIVLGYVDKMSTRTDRNGNPGEFDQVSKDGAYTILVNNKSIENLDLTAQYASVQDDKDINLMFLEAAYKLGAVKVSGEYLTSENETTNLDGQMLGLKVDAKLADLSLTAAYTTTDDETNLEYGLGEGSYSTYTKLTAGSGKKGYLADTDAYMIKAAYKIADLKLGAAYANYDAKAANKEYDESEINASYKFTKNASVKVSHSMFGKDETKDSETRVNLSYKF</sequence>
<dbReference type="InterPro" id="IPR023614">
    <property type="entry name" value="Porin_dom_sf"/>
</dbReference>
<organism evidence="5 6">
    <name type="scientific">Malaciobacter pacificus</name>
    <dbReference type="NCBI Taxonomy" id="1080223"/>
    <lineage>
        <taxon>Bacteria</taxon>
        <taxon>Pseudomonadati</taxon>
        <taxon>Campylobacterota</taxon>
        <taxon>Epsilonproteobacteria</taxon>
        <taxon>Campylobacterales</taxon>
        <taxon>Arcobacteraceae</taxon>
        <taxon>Malaciobacter</taxon>
    </lineage>
</organism>
<keyword evidence="2" id="KW-0813">Transport</keyword>